<dbReference type="Proteomes" id="UP000835052">
    <property type="component" value="Unassembled WGS sequence"/>
</dbReference>
<evidence type="ECO:0000256" key="7">
    <source>
        <dbReference type="ARBA" id="ARBA00040302"/>
    </source>
</evidence>
<keyword evidence="11" id="KW-1185">Reference proteome</keyword>
<gene>
    <name evidence="10" type="ORF">CAUJ_LOCUS3370</name>
</gene>
<dbReference type="InterPro" id="IPR010291">
    <property type="entry name" value="Ion_channel_UNC-93"/>
</dbReference>
<feature type="transmembrane region" description="Helical" evidence="9">
    <location>
        <begin position="177"/>
        <end position="197"/>
    </location>
</feature>
<feature type="transmembrane region" description="Helical" evidence="9">
    <location>
        <begin position="12"/>
        <end position="32"/>
    </location>
</feature>
<reference evidence="10" key="1">
    <citation type="submission" date="2020-10" db="EMBL/GenBank/DDBJ databases">
        <authorList>
            <person name="Kikuchi T."/>
        </authorList>
    </citation>
    <scope>NUCLEOTIDE SEQUENCE</scope>
    <source>
        <strain evidence="10">NKZ352</strain>
    </source>
</reference>
<keyword evidence="6" id="KW-0325">Glycoprotein</keyword>
<comment type="subcellular location">
    <subcellularLocation>
        <location evidence="1">Membrane</location>
        <topology evidence="1">Multi-pass membrane protein</topology>
    </subcellularLocation>
</comment>
<evidence type="ECO:0000256" key="6">
    <source>
        <dbReference type="ARBA" id="ARBA00023180"/>
    </source>
</evidence>
<evidence type="ECO:0000313" key="10">
    <source>
        <dbReference type="EMBL" id="CAD6187451.1"/>
    </source>
</evidence>
<proteinExistence type="inferred from homology"/>
<dbReference type="EMBL" id="CAJGYM010000006">
    <property type="protein sequence ID" value="CAD6187451.1"/>
    <property type="molecule type" value="Genomic_DNA"/>
</dbReference>
<keyword evidence="4 9" id="KW-1133">Transmembrane helix</keyword>
<dbReference type="PANTHER" id="PTHR23294">
    <property type="entry name" value="ET TRANSLATION PRODUCT-RELATED"/>
    <property type="match status" value="1"/>
</dbReference>
<dbReference type="OrthoDB" id="196103at2759"/>
<feature type="transmembrane region" description="Helical" evidence="9">
    <location>
        <begin position="52"/>
        <end position="73"/>
    </location>
</feature>
<evidence type="ECO:0000256" key="8">
    <source>
        <dbReference type="ARBA" id="ARBA00041910"/>
    </source>
</evidence>
<evidence type="ECO:0000256" key="5">
    <source>
        <dbReference type="ARBA" id="ARBA00023136"/>
    </source>
</evidence>
<evidence type="ECO:0000256" key="9">
    <source>
        <dbReference type="SAM" id="Phobius"/>
    </source>
</evidence>
<evidence type="ECO:0000256" key="2">
    <source>
        <dbReference type="ARBA" id="ARBA00009172"/>
    </source>
</evidence>
<feature type="transmembrane region" description="Helical" evidence="9">
    <location>
        <begin position="271"/>
        <end position="290"/>
    </location>
</feature>
<feature type="transmembrane region" description="Helical" evidence="9">
    <location>
        <begin position="136"/>
        <end position="157"/>
    </location>
</feature>
<evidence type="ECO:0000313" key="11">
    <source>
        <dbReference type="Proteomes" id="UP000835052"/>
    </source>
</evidence>
<feature type="transmembrane region" description="Helical" evidence="9">
    <location>
        <begin position="302"/>
        <end position="325"/>
    </location>
</feature>
<dbReference type="PANTHER" id="PTHR23294:SF0">
    <property type="entry name" value="UNC93-LIKE PROTEIN MFSD11"/>
    <property type="match status" value="1"/>
</dbReference>
<protein>
    <recommendedName>
        <fullName evidence="7">UNC93-like protein MFSD11</fullName>
    </recommendedName>
    <alternativeName>
        <fullName evidence="8">Major facilitator superfamily domain-containing protein 11</fullName>
    </alternativeName>
</protein>
<feature type="transmembrane region" description="Helical" evidence="9">
    <location>
        <begin position="237"/>
        <end position="259"/>
    </location>
</feature>
<dbReference type="Pfam" id="PF05978">
    <property type="entry name" value="UNC-93"/>
    <property type="match status" value="2"/>
</dbReference>
<evidence type="ECO:0000256" key="1">
    <source>
        <dbReference type="ARBA" id="ARBA00004141"/>
    </source>
</evidence>
<name>A0A8S1GWJ1_9PELO</name>
<dbReference type="InterPro" id="IPR051617">
    <property type="entry name" value="UNC-93-like_regulator"/>
</dbReference>
<dbReference type="SUPFAM" id="SSF103473">
    <property type="entry name" value="MFS general substrate transporter"/>
    <property type="match status" value="1"/>
</dbReference>
<dbReference type="Gene3D" id="1.20.1250.20">
    <property type="entry name" value="MFS general substrate transporter like domains"/>
    <property type="match status" value="1"/>
</dbReference>
<sequence length="427" mass="47048">MKWRLDNATLNILQLGLGFFFNFFAFNSQGFIEEPVIDSASDRGNINKHAGYYSLSIIYATFTLGNFIAAPIVDILSPKWGMVVGALCYTAFQVGFLFLNQIYLYISSAVSGIIWTGQGSYLSQNCTEKTTSKNSALLWALAQTSLLGGGIFLFLVFHQSNTTDNISTSTVNTLYSIFSVMSLVSVVVLALLRTPVYKEVKTEKTDYKLLLASTFKLMFTKRMFLLAFKLGNNTNSLLALNSITTGVGQIVAGLLFGLLGDKTKKIGKDSIVFLGTIVHLITFALVYINFPSNAPLRKTDDIGGLITPNVVIALLCGGLLGFGDACWNTQIYSLLCDCYPNLSSQAFALFKFYQSGLACAAFFYSPNLQLQWHLVILVLTSLIAAACFFSSFKDITISAKDIKEEFESRDKEIAETRKTEVTAEQLY</sequence>
<dbReference type="InterPro" id="IPR036259">
    <property type="entry name" value="MFS_trans_sf"/>
</dbReference>
<dbReference type="GO" id="GO:0016020">
    <property type="term" value="C:membrane"/>
    <property type="evidence" value="ECO:0007669"/>
    <property type="project" value="UniProtKB-SubCell"/>
</dbReference>
<evidence type="ECO:0000256" key="4">
    <source>
        <dbReference type="ARBA" id="ARBA00022989"/>
    </source>
</evidence>
<keyword evidence="3 9" id="KW-0812">Transmembrane</keyword>
<accession>A0A8S1GWJ1</accession>
<comment type="similarity">
    <text evidence="2">Belongs to the unc-93 family.</text>
</comment>
<evidence type="ECO:0000256" key="3">
    <source>
        <dbReference type="ARBA" id="ARBA00022692"/>
    </source>
</evidence>
<keyword evidence="5 9" id="KW-0472">Membrane</keyword>
<feature type="transmembrane region" description="Helical" evidence="9">
    <location>
        <begin position="370"/>
        <end position="392"/>
    </location>
</feature>
<dbReference type="AlphaFoldDB" id="A0A8S1GWJ1"/>
<comment type="caution">
    <text evidence="10">The sequence shown here is derived from an EMBL/GenBank/DDBJ whole genome shotgun (WGS) entry which is preliminary data.</text>
</comment>
<organism evidence="10 11">
    <name type="scientific">Caenorhabditis auriculariae</name>
    <dbReference type="NCBI Taxonomy" id="2777116"/>
    <lineage>
        <taxon>Eukaryota</taxon>
        <taxon>Metazoa</taxon>
        <taxon>Ecdysozoa</taxon>
        <taxon>Nematoda</taxon>
        <taxon>Chromadorea</taxon>
        <taxon>Rhabditida</taxon>
        <taxon>Rhabditina</taxon>
        <taxon>Rhabditomorpha</taxon>
        <taxon>Rhabditoidea</taxon>
        <taxon>Rhabditidae</taxon>
        <taxon>Peloderinae</taxon>
        <taxon>Caenorhabditis</taxon>
    </lineage>
</organism>